<sequence>MTDFLVIVLDDRFCLSGCAGGDAAKFETERGGGETDGKIYVSIDDSNVDSGGYNGFLGRSFNRRFAGPDNWYCSVDHPFVPIIYFVNFVANLHVRKIISLIIVVIAVHIIGYSQK</sequence>
<evidence type="ECO:0000313" key="2">
    <source>
        <dbReference type="Proteomes" id="UP000193560"/>
    </source>
</evidence>
<evidence type="ECO:0000313" key="1">
    <source>
        <dbReference type="EMBL" id="ORZ02092.1"/>
    </source>
</evidence>
<protein>
    <submittedName>
        <fullName evidence="1">Uncharacterized protein</fullName>
    </submittedName>
</protein>
<dbReference type="EMBL" id="MCGE01000054">
    <property type="protein sequence ID" value="ORZ02092.1"/>
    <property type="molecule type" value="Genomic_DNA"/>
</dbReference>
<dbReference type="AlphaFoldDB" id="A0A1X2HR95"/>
<accession>A0A1X2HR95</accession>
<organism evidence="1 2">
    <name type="scientific">Absidia repens</name>
    <dbReference type="NCBI Taxonomy" id="90262"/>
    <lineage>
        <taxon>Eukaryota</taxon>
        <taxon>Fungi</taxon>
        <taxon>Fungi incertae sedis</taxon>
        <taxon>Mucoromycota</taxon>
        <taxon>Mucoromycotina</taxon>
        <taxon>Mucoromycetes</taxon>
        <taxon>Mucorales</taxon>
        <taxon>Cunninghamellaceae</taxon>
        <taxon>Absidia</taxon>
    </lineage>
</organism>
<gene>
    <name evidence="1" type="ORF">BCR42DRAFT_398826</name>
</gene>
<comment type="caution">
    <text evidence="1">The sequence shown here is derived from an EMBL/GenBank/DDBJ whole genome shotgun (WGS) entry which is preliminary data.</text>
</comment>
<name>A0A1X2HR95_9FUNG</name>
<keyword evidence="2" id="KW-1185">Reference proteome</keyword>
<proteinExistence type="predicted"/>
<dbReference type="Proteomes" id="UP000193560">
    <property type="component" value="Unassembled WGS sequence"/>
</dbReference>
<reference evidence="1 2" key="1">
    <citation type="submission" date="2016-07" db="EMBL/GenBank/DDBJ databases">
        <title>Pervasive Adenine N6-methylation of Active Genes in Fungi.</title>
        <authorList>
            <consortium name="DOE Joint Genome Institute"/>
            <person name="Mondo S.J."/>
            <person name="Dannebaum R.O."/>
            <person name="Kuo R.C."/>
            <person name="Labutti K."/>
            <person name="Haridas S."/>
            <person name="Kuo A."/>
            <person name="Salamov A."/>
            <person name="Ahrendt S.R."/>
            <person name="Lipzen A."/>
            <person name="Sullivan W."/>
            <person name="Andreopoulos W.B."/>
            <person name="Clum A."/>
            <person name="Lindquist E."/>
            <person name="Daum C."/>
            <person name="Ramamoorthy G.K."/>
            <person name="Gryganskyi A."/>
            <person name="Culley D."/>
            <person name="Magnuson J.K."/>
            <person name="James T.Y."/>
            <person name="O'Malley M.A."/>
            <person name="Stajich J.E."/>
            <person name="Spatafora J.W."/>
            <person name="Visel A."/>
            <person name="Grigoriev I.V."/>
        </authorList>
    </citation>
    <scope>NUCLEOTIDE SEQUENCE [LARGE SCALE GENOMIC DNA]</scope>
    <source>
        <strain evidence="1 2">NRRL 1336</strain>
    </source>
</reference>